<dbReference type="EMBL" id="LQBK01000038">
    <property type="protein sequence ID" value="KUG52919.1"/>
    <property type="molecule type" value="Genomic_DNA"/>
</dbReference>
<proteinExistence type="predicted"/>
<sequence length="67" mass="7719">MDRYQEPADRNEAYAETSQERLGVRDEDWLTATTDENNRREGARPQDAGDDVVPPEDPEDGRPEDDR</sequence>
<comment type="caution">
    <text evidence="2">The sequence shown here is derived from an EMBL/GenBank/DDBJ whole genome shotgun (WGS) entry which is preliminary data.</text>
</comment>
<evidence type="ECO:0000313" key="2">
    <source>
        <dbReference type="EMBL" id="KUG52919.1"/>
    </source>
</evidence>
<feature type="region of interest" description="Disordered" evidence="1">
    <location>
        <begin position="1"/>
        <end position="67"/>
    </location>
</feature>
<protein>
    <submittedName>
        <fullName evidence="2">Uncharacterized protein</fullName>
    </submittedName>
</protein>
<name>A0A0W8I4F8_KOCRO</name>
<evidence type="ECO:0000256" key="1">
    <source>
        <dbReference type="SAM" id="MobiDB-lite"/>
    </source>
</evidence>
<organism evidence="2 3">
    <name type="scientific">Kocuria rosea subsp. polaris</name>
    <dbReference type="NCBI Taxonomy" id="136273"/>
    <lineage>
        <taxon>Bacteria</taxon>
        <taxon>Bacillati</taxon>
        <taxon>Actinomycetota</taxon>
        <taxon>Actinomycetes</taxon>
        <taxon>Micrococcales</taxon>
        <taxon>Micrococcaceae</taxon>
        <taxon>Kocuria</taxon>
    </lineage>
</organism>
<dbReference type="RefSeq" id="WP_058874949.1">
    <property type="nucleotide sequence ID" value="NZ_LQBK01000038.1"/>
</dbReference>
<feature type="compositionally biased region" description="Acidic residues" evidence="1">
    <location>
        <begin position="48"/>
        <end position="59"/>
    </location>
</feature>
<evidence type="ECO:0000313" key="3">
    <source>
        <dbReference type="Proteomes" id="UP000053512"/>
    </source>
</evidence>
<dbReference type="AlphaFoldDB" id="A0A0W8I4F8"/>
<feature type="compositionally biased region" description="Basic and acidic residues" evidence="1">
    <location>
        <begin position="1"/>
        <end position="28"/>
    </location>
</feature>
<gene>
    <name evidence="2" type="ORF">AVL61_11895</name>
</gene>
<reference evidence="3" key="1">
    <citation type="submission" date="2015-12" db="EMBL/GenBank/DDBJ databases">
        <authorList>
            <person name="Nair G.R."/>
            <person name="Kaur G."/>
            <person name="Mayilraj S."/>
        </authorList>
    </citation>
    <scope>NUCLEOTIDE SEQUENCE [LARGE SCALE GENOMIC DNA]</scope>
    <source>
        <strain evidence="3">CD08_4</strain>
    </source>
</reference>
<accession>A0A0W8I4F8</accession>
<dbReference type="OrthoDB" id="9952907at2"/>
<dbReference type="Proteomes" id="UP000053512">
    <property type="component" value="Unassembled WGS sequence"/>
</dbReference>